<dbReference type="OrthoDB" id="2413960at2759"/>
<dbReference type="EMBL" id="QKWP01000624">
    <property type="protein sequence ID" value="RIB17208.1"/>
    <property type="molecule type" value="Genomic_DNA"/>
</dbReference>
<protein>
    <submittedName>
        <fullName evidence="1">Uncharacterized protein</fullName>
    </submittedName>
</protein>
<evidence type="ECO:0000313" key="1">
    <source>
        <dbReference type="EMBL" id="RIB17208.1"/>
    </source>
</evidence>
<proteinExistence type="predicted"/>
<keyword evidence="2" id="KW-1185">Reference proteome</keyword>
<organism evidence="1 2">
    <name type="scientific">Gigaspora rosea</name>
    <dbReference type="NCBI Taxonomy" id="44941"/>
    <lineage>
        <taxon>Eukaryota</taxon>
        <taxon>Fungi</taxon>
        <taxon>Fungi incertae sedis</taxon>
        <taxon>Mucoromycota</taxon>
        <taxon>Glomeromycotina</taxon>
        <taxon>Glomeromycetes</taxon>
        <taxon>Diversisporales</taxon>
        <taxon>Gigasporaceae</taxon>
        <taxon>Gigaspora</taxon>
    </lineage>
</organism>
<reference evidence="1 2" key="1">
    <citation type="submission" date="2018-06" db="EMBL/GenBank/DDBJ databases">
        <title>Comparative genomics reveals the genomic features of Rhizophagus irregularis, R. cerebriforme, R. diaphanum and Gigaspora rosea, and their symbiotic lifestyle signature.</title>
        <authorList>
            <person name="Morin E."/>
            <person name="San Clemente H."/>
            <person name="Chen E.C.H."/>
            <person name="De La Providencia I."/>
            <person name="Hainaut M."/>
            <person name="Kuo A."/>
            <person name="Kohler A."/>
            <person name="Murat C."/>
            <person name="Tang N."/>
            <person name="Roy S."/>
            <person name="Loubradou J."/>
            <person name="Henrissat B."/>
            <person name="Grigoriev I.V."/>
            <person name="Corradi N."/>
            <person name="Roux C."/>
            <person name="Martin F.M."/>
        </authorList>
    </citation>
    <scope>NUCLEOTIDE SEQUENCE [LARGE SCALE GENOMIC DNA]</scope>
    <source>
        <strain evidence="1 2">DAOM 194757</strain>
    </source>
</reference>
<dbReference type="Proteomes" id="UP000266673">
    <property type="component" value="Unassembled WGS sequence"/>
</dbReference>
<dbReference type="AlphaFoldDB" id="A0A397V6E3"/>
<gene>
    <name evidence="1" type="ORF">C2G38_2188024</name>
</gene>
<sequence>MNLAESLLKKLEYDSHLVINRLGKFYLRCLKYGLRTKGRSEVIAPDPGVCTFMTGYDLSEMAIE</sequence>
<accession>A0A397V6E3</accession>
<name>A0A397V6E3_9GLOM</name>
<comment type="caution">
    <text evidence="1">The sequence shown here is derived from an EMBL/GenBank/DDBJ whole genome shotgun (WGS) entry which is preliminary data.</text>
</comment>
<evidence type="ECO:0000313" key="2">
    <source>
        <dbReference type="Proteomes" id="UP000266673"/>
    </source>
</evidence>